<feature type="region of interest" description="Disordered" evidence="1">
    <location>
        <begin position="439"/>
        <end position="501"/>
    </location>
</feature>
<organism evidence="2 3">
    <name type="scientific">Neolentinus lepideus HHB14362 ss-1</name>
    <dbReference type="NCBI Taxonomy" id="1314782"/>
    <lineage>
        <taxon>Eukaryota</taxon>
        <taxon>Fungi</taxon>
        <taxon>Dikarya</taxon>
        <taxon>Basidiomycota</taxon>
        <taxon>Agaricomycotina</taxon>
        <taxon>Agaricomycetes</taxon>
        <taxon>Gloeophyllales</taxon>
        <taxon>Gloeophyllaceae</taxon>
        <taxon>Neolentinus</taxon>
    </lineage>
</organism>
<dbReference type="InterPro" id="IPR029058">
    <property type="entry name" value="AB_hydrolase_fold"/>
</dbReference>
<dbReference type="STRING" id="1314782.A0A165PYH7"/>
<feature type="region of interest" description="Disordered" evidence="1">
    <location>
        <begin position="713"/>
        <end position="745"/>
    </location>
</feature>
<feature type="compositionally biased region" description="Polar residues" evidence="1">
    <location>
        <begin position="877"/>
        <end position="892"/>
    </location>
</feature>
<feature type="region of interest" description="Disordered" evidence="1">
    <location>
        <begin position="877"/>
        <end position="908"/>
    </location>
</feature>
<keyword evidence="2" id="KW-0378">Hydrolase</keyword>
<dbReference type="PANTHER" id="PTHR43433">
    <property type="entry name" value="HYDROLASE, ALPHA/BETA FOLD FAMILY PROTEIN"/>
    <property type="match status" value="1"/>
</dbReference>
<feature type="compositionally biased region" description="Low complexity" evidence="1">
    <location>
        <begin position="371"/>
        <end position="392"/>
    </location>
</feature>
<sequence length="1033" mass="112313">MASLVSHHRPSHNAPDTRSSHRAPRKKSSLLSLKRDKSKALEPGYTTDTQHRAPSSSPYIHAAQSSFQRSRTSNSESTELINPSRTTSQASSSKSVRSTRSSTKGRQWIPSEEALYAFPNIGDLRDYLDDDDLDSTVKVSRPRQRASISQASSDWHSRQFSSPYRISGSSTLTGMEETPPQTPLDNASYRNSLGRVPVVVAAPIPGVETMDALVDGMNGFGADDQFMSASSLPSPGRSMQRKKGQTHHPLYHPPLPSPPPGVVLGRANSPMLSSESENDDPKPPKRPPRRRPPRASTSSKTESSPAAGGKSRSSLPAEQRNSPDPSPASVKSQSRTAEPFESQETWNKTIVPSITEIIQAHAPATQRTRSRPSSSRPASSRSSSYTHSSYGHGHYRHSNGHALVAEETESEPEPLTAQEEADMISRSSIDSIAQEIQDTIQKQGASPSMPHHLQHAHSFPERHSFASDDFSVRSPASTHGPEPSLYSSSIPSNQPREPSPIVGLTAAMQPTRSQKIAQYLNSTRLTTLLKLTRYPHASNNRPLTVSLSDLGCPTGFPLVVFLGLGCVRHIMGLYDEMADLLGIRLITIDRWGLGRTDTPLSKTPRGIPEWATIVEEVLDRLNIHQCSVMAHSAGAPYALSFANKVPERIRGDICLLAPWVGGGEGAGYKWLKYVPNGILKTAQQAEWKVQGWMLGKPPKVQYQGIGYTPDTLPALKRSASKGQDPDASTTSVSPSAVSAPRPSMASSNFSEYDDLADFEGQFESRSILGARQGPAARRKTSKGFLGRLRGDASQPPSPSDKQEPGSGKKLRPLKSMTSLKSKASSVPSTVSRKMSPPCESPRLPDPLNFEVGLGIGEIDWPVHAAISAFDDDAVTSLTETQPRSSGRRSISLTGPRVTGPLKPSPVSSTFSAITAQQGDDSSETSYQTALANALIAASHAESSKGTHSDLLQILNHDHQPWGFSYFAYPHRVNVWYGDKDEKIAENTVRWMEKAMGDGKCEVNVVSGADHSLMFRSSVVIEVLERVKDYWQNL</sequence>
<protein>
    <submittedName>
        <fullName evidence="2">Alpha/beta-hydrolase</fullName>
    </submittedName>
</protein>
<feature type="compositionally biased region" description="Polar residues" evidence="1">
    <location>
        <begin position="485"/>
        <end position="496"/>
    </location>
</feature>
<feature type="compositionally biased region" description="Polar residues" evidence="1">
    <location>
        <begin position="815"/>
        <end position="832"/>
    </location>
</feature>
<feature type="compositionally biased region" description="Basic residues" evidence="1">
    <location>
        <begin position="239"/>
        <end position="250"/>
    </location>
</feature>
<evidence type="ECO:0000313" key="2">
    <source>
        <dbReference type="EMBL" id="KZT21667.1"/>
    </source>
</evidence>
<feature type="compositionally biased region" description="Low complexity" evidence="1">
    <location>
        <begin position="84"/>
        <end position="102"/>
    </location>
</feature>
<feature type="region of interest" description="Disordered" evidence="1">
    <location>
        <begin position="137"/>
        <end position="162"/>
    </location>
</feature>
<feature type="compositionally biased region" description="Polar residues" evidence="1">
    <location>
        <begin position="46"/>
        <end position="83"/>
    </location>
</feature>
<dbReference type="SUPFAM" id="SSF53474">
    <property type="entry name" value="alpha/beta-Hydrolases"/>
    <property type="match status" value="1"/>
</dbReference>
<dbReference type="AlphaFoldDB" id="A0A165PYH7"/>
<feature type="region of interest" description="Disordered" evidence="1">
    <location>
        <begin position="767"/>
        <end position="843"/>
    </location>
</feature>
<dbReference type="PANTHER" id="PTHR43433:SF10">
    <property type="entry name" value="AB HYDROLASE-1 DOMAIN-CONTAINING PROTEIN"/>
    <property type="match status" value="1"/>
</dbReference>
<feature type="region of interest" description="Disordered" evidence="1">
    <location>
        <begin position="1"/>
        <end position="108"/>
    </location>
</feature>
<reference evidence="2 3" key="1">
    <citation type="journal article" date="2016" name="Mol. Biol. Evol.">
        <title>Comparative Genomics of Early-Diverging Mushroom-Forming Fungi Provides Insights into the Origins of Lignocellulose Decay Capabilities.</title>
        <authorList>
            <person name="Nagy L.G."/>
            <person name="Riley R."/>
            <person name="Tritt A."/>
            <person name="Adam C."/>
            <person name="Daum C."/>
            <person name="Floudas D."/>
            <person name="Sun H."/>
            <person name="Yadav J.S."/>
            <person name="Pangilinan J."/>
            <person name="Larsson K.H."/>
            <person name="Matsuura K."/>
            <person name="Barry K."/>
            <person name="Labutti K."/>
            <person name="Kuo R."/>
            <person name="Ohm R.A."/>
            <person name="Bhattacharya S.S."/>
            <person name="Shirouzu T."/>
            <person name="Yoshinaga Y."/>
            <person name="Martin F.M."/>
            <person name="Grigoriev I.V."/>
            <person name="Hibbett D.S."/>
        </authorList>
    </citation>
    <scope>NUCLEOTIDE SEQUENCE [LARGE SCALE GENOMIC DNA]</scope>
    <source>
        <strain evidence="2 3">HHB14362 ss-1</strain>
    </source>
</reference>
<dbReference type="GO" id="GO:0016787">
    <property type="term" value="F:hydrolase activity"/>
    <property type="evidence" value="ECO:0007669"/>
    <property type="project" value="UniProtKB-KW"/>
</dbReference>
<feature type="compositionally biased region" description="Basic residues" evidence="1">
    <location>
        <begin position="1"/>
        <end position="11"/>
    </location>
</feature>
<name>A0A165PYH7_9AGAM</name>
<feature type="region of interest" description="Disordered" evidence="1">
    <location>
        <begin position="225"/>
        <end position="421"/>
    </location>
</feature>
<dbReference type="OrthoDB" id="435520at2759"/>
<proteinExistence type="predicted"/>
<dbReference type="Proteomes" id="UP000076761">
    <property type="component" value="Unassembled WGS sequence"/>
</dbReference>
<accession>A0A165PYH7</accession>
<feature type="region of interest" description="Disordered" evidence="1">
    <location>
        <begin position="170"/>
        <end position="189"/>
    </location>
</feature>
<evidence type="ECO:0000313" key="3">
    <source>
        <dbReference type="Proteomes" id="UP000076761"/>
    </source>
</evidence>
<feature type="compositionally biased region" description="Basic residues" evidence="1">
    <location>
        <begin position="284"/>
        <end position="293"/>
    </location>
</feature>
<feature type="compositionally biased region" description="Pro residues" evidence="1">
    <location>
        <begin position="251"/>
        <end position="261"/>
    </location>
</feature>
<feature type="compositionally biased region" description="Polar residues" evidence="1">
    <location>
        <begin position="295"/>
        <end position="304"/>
    </location>
</feature>
<dbReference type="InParanoid" id="A0A165PYH7"/>
<feature type="compositionally biased region" description="Polar residues" evidence="1">
    <location>
        <begin position="311"/>
        <end position="352"/>
    </location>
</feature>
<keyword evidence="3" id="KW-1185">Reference proteome</keyword>
<evidence type="ECO:0000256" key="1">
    <source>
        <dbReference type="SAM" id="MobiDB-lite"/>
    </source>
</evidence>
<feature type="compositionally biased region" description="Polar residues" evidence="1">
    <location>
        <begin position="146"/>
        <end position="162"/>
    </location>
</feature>
<dbReference type="EMBL" id="KV425604">
    <property type="protein sequence ID" value="KZT21667.1"/>
    <property type="molecule type" value="Genomic_DNA"/>
</dbReference>
<gene>
    <name evidence="2" type="ORF">NEOLEDRAFT_1181507</name>
</gene>
<dbReference type="Gene3D" id="3.40.50.1820">
    <property type="entry name" value="alpha/beta hydrolase"/>
    <property type="match status" value="1"/>
</dbReference>
<feature type="compositionally biased region" description="Low complexity" evidence="1">
    <location>
        <begin position="725"/>
        <end position="745"/>
    </location>
</feature>
<dbReference type="InterPro" id="IPR050471">
    <property type="entry name" value="AB_hydrolase"/>
</dbReference>